<proteinExistence type="predicted"/>
<reference evidence="1" key="1">
    <citation type="submission" date="2022-12" db="EMBL/GenBank/DDBJ databases">
        <authorList>
            <person name="Alioto T."/>
            <person name="Alioto T."/>
            <person name="Gomez Garrido J."/>
        </authorList>
    </citation>
    <scope>NUCLEOTIDE SEQUENCE</scope>
</reference>
<dbReference type="EMBL" id="OX395128">
    <property type="protein sequence ID" value="CAI5770402.1"/>
    <property type="molecule type" value="Genomic_DNA"/>
</dbReference>
<evidence type="ECO:0000313" key="1">
    <source>
        <dbReference type="EMBL" id="CAI5770402.1"/>
    </source>
</evidence>
<sequence length="138" mass="15695">MMLSTRKHFCVLKKSSISFVLIVDHNNISSLETLLSAAVAFFGSFDHHPASHSSLPYFAPHLKVTVFDAHILYIMNSELEKTTAGNPILESLLYSTLFNQLSFQTKKLDSPFTIKKLKYPLLQIKIISWNIQELGFCF</sequence>
<dbReference type="Proteomes" id="UP001178461">
    <property type="component" value="Chromosome 3"/>
</dbReference>
<evidence type="ECO:0000313" key="2">
    <source>
        <dbReference type="Proteomes" id="UP001178461"/>
    </source>
</evidence>
<gene>
    <name evidence="1" type="ORF">PODLI_1B011163</name>
</gene>
<keyword evidence="2" id="KW-1185">Reference proteome</keyword>
<accession>A0AA35K262</accession>
<name>A0AA35K262_9SAUR</name>
<dbReference type="AlphaFoldDB" id="A0AA35K262"/>
<organism evidence="1 2">
    <name type="scientific">Podarcis lilfordi</name>
    <name type="common">Lilford's wall lizard</name>
    <dbReference type="NCBI Taxonomy" id="74358"/>
    <lineage>
        <taxon>Eukaryota</taxon>
        <taxon>Metazoa</taxon>
        <taxon>Chordata</taxon>
        <taxon>Craniata</taxon>
        <taxon>Vertebrata</taxon>
        <taxon>Euteleostomi</taxon>
        <taxon>Lepidosauria</taxon>
        <taxon>Squamata</taxon>
        <taxon>Bifurcata</taxon>
        <taxon>Unidentata</taxon>
        <taxon>Episquamata</taxon>
        <taxon>Laterata</taxon>
        <taxon>Lacertibaenia</taxon>
        <taxon>Lacertidae</taxon>
        <taxon>Podarcis</taxon>
    </lineage>
</organism>
<protein>
    <submittedName>
        <fullName evidence="1">Uncharacterized protein</fullName>
    </submittedName>
</protein>